<dbReference type="EMBL" id="AZNF01000008">
    <property type="protein sequence ID" value="KID64509.1"/>
    <property type="molecule type" value="Genomic_DNA"/>
</dbReference>
<proteinExistence type="predicted"/>
<evidence type="ECO:0000313" key="1">
    <source>
        <dbReference type="EMBL" id="KID64509.1"/>
    </source>
</evidence>
<evidence type="ECO:0000313" key="2">
    <source>
        <dbReference type="Proteomes" id="UP000031186"/>
    </source>
</evidence>
<sequence length="113" mass="12332">MAGTASTVARELYQGAFRHIARLGHLPAKSRYTRPSAIRLNGSDEAYSDLEEVLRIGNVKLVNMNKVSPQALLFASHKLGANIGDIVKATVSKRSSIPFKTASVDWAVLLRKI</sequence>
<accession>A0A0B4G7Y8</accession>
<keyword evidence="2" id="KW-1185">Reference proteome</keyword>
<comment type="caution">
    <text evidence="1">The sequence shown here is derived from an EMBL/GenBank/DDBJ whole genome shotgun (WGS) entry which is preliminary data.</text>
</comment>
<dbReference type="HOGENOM" id="CLU_2134082_0_0_1"/>
<name>A0A0B4G7Y8_METAF</name>
<gene>
    <name evidence="1" type="ORF">MAN_06683</name>
</gene>
<organism evidence="1 2">
    <name type="scientific">Metarhizium anisopliae (strain ARSEF 549)</name>
    <dbReference type="NCBI Taxonomy" id="3151832"/>
    <lineage>
        <taxon>Eukaryota</taxon>
        <taxon>Fungi</taxon>
        <taxon>Dikarya</taxon>
        <taxon>Ascomycota</taxon>
        <taxon>Pezizomycotina</taxon>
        <taxon>Sordariomycetes</taxon>
        <taxon>Hypocreomycetidae</taxon>
        <taxon>Hypocreales</taxon>
        <taxon>Clavicipitaceae</taxon>
        <taxon>Metarhizium</taxon>
    </lineage>
</organism>
<protein>
    <submittedName>
        <fullName evidence="1">Uncharacterized protein</fullName>
    </submittedName>
</protein>
<feature type="non-terminal residue" evidence="1">
    <location>
        <position position="1"/>
    </location>
</feature>
<dbReference type="VEuPathDB" id="FungiDB:MAN_06683"/>
<reference evidence="1 2" key="1">
    <citation type="journal article" date="2014" name="Proc. Natl. Acad. Sci. U.S.A.">
        <title>Trajectory and genomic determinants of fungal-pathogen speciation and host adaptation.</title>
        <authorList>
            <person name="Hu X."/>
            <person name="Xiao G."/>
            <person name="Zheng P."/>
            <person name="Shang Y."/>
            <person name="Su Y."/>
            <person name="Zhang X."/>
            <person name="Liu X."/>
            <person name="Zhan S."/>
            <person name="St Leger R.J."/>
            <person name="Wang C."/>
        </authorList>
    </citation>
    <scope>NUCLEOTIDE SEQUENCE [LARGE SCALE GENOMIC DNA]</scope>
    <source>
        <strain evidence="1 2">ARSEF 549</strain>
    </source>
</reference>
<dbReference type="AlphaFoldDB" id="A0A0B4G7Y8"/>
<dbReference type="Proteomes" id="UP000031186">
    <property type="component" value="Unassembled WGS sequence"/>
</dbReference>